<accession>A0A811URL3</accession>
<gene>
    <name evidence="2" type="ORF">CCAP1982_LOCUS10290</name>
</gene>
<evidence type="ECO:0000313" key="3">
    <source>
        <dbReference type="Proteomes" id="UP000606786"/>
    </source>
</evidence>
<keyword evidence="3" id="KW-1185">Reference proteome</keyword>
<feature type="non-terminal residue" evidence="2">
    <location>
        <position position="84"/>
    </location>
</feature>
<dbReference type="EMBL" id="CAJHJT010000023">
    <property type="protein sequence ID" value="CAD7001799.1"/>
    <property type="molecule type" value="Genomic_DNA"/>
</dbReference>
<dbReference type="AlphaFoldDB" id="A0A811URL3"/>
<protein>
    <submittedName>
        <fullName evidence="2">(Mediterranean fruit fly) hypothetical protein</fullName>
    </submittedName>
</protein>
<feature type="region of interest" description="Disordered" evidence="1">
    <location>
        <begin position="47"/>
        <end position="74"/>
    </location>
</feature>
<evidence type="ECO:0000256" key="1">
    <source>
        <dbReference type="SAM" id="MobiDB-lite"/>
    </source>
</evidence>
<reference evidence="2" key="1">
    <citation type="submission" date="2020-11" db="EMBL/GenBank/DDBJ databases">
        <authorList>
            <person name="Whitehead M."/>
        </authorList>
    </citation>
    <scope>NUCLEOTIDE SEQUENCE</scope>
    <source>
        <strain evidence="2">EGII</strain>
    </source>
</reference>
<comment type="caution">
    <text evidence="2">The sequence shown here is derived from an EMBL/GenBank/DDBJ whole genome shotgun (WGS) entry which is preliminary data.</text>
</comment>
<dbReference type="Proteomes" id="UP000606786">
    <property type="component" value="Unassembled WGS sequence"/>
</dbReference>
<name>A0A811URL3_CERCA</name>
<feature type="compositionally biased region" description="Polar residues" evidence="1">
    <location>
        <begin position="47"/>
        <end position="64"/>
    </location>
</feature>
<sequence>MKSIEQVSCLTAMVMQQNDMMSQCMNEVPHMRENVANLSERVTGMETSEQALGQRSTVASTPESLGQREEPRRHCVEQAARIKF</sequence>
<proteinExistence type="predicted"/>
<evidence type="ECO:0000313" key="2">
    <source>
        <dbReference type="EMBL" id="CAD7001799.1"/>
    </source>
</evidence>
<organism evidence="2 3">
    <name type="scientific">Ceratitis capitata</name>
    <name type="common">Mediterranean fruit fly</name>
    <name type="synonym">Tephritis capitata</name>
    <dbReference type="NCBI Taxonomy" id="7213"/>
    <lineage>
        <taxon>Eukaryota</taxon>
        <taxon>Metazoa</taxon>
        <taxon>Ecdysozoa</taxon>
        <taxon>Arthropoda</taxon>
        <taxon>Hexapoda</taxon>
        <taxon>Insecta</taxon>
        <taxon>Pterygota</taxon>
        <taxon>Neoptera</taxon>
        <taxon>Endopterygota</taxon>
        <taxon>Diptera</taxon>
        <taxon>Brachycera</taxon>
        <taxon>Muscomorpha</taxon>
        <taxon>Tephritoidea</taxon>
        <taxon>Tephritidae</taxon>
        <taxon>Ceratitis</taxon>
        <taxon>Ceratitis</taxon>
    </lineage>
</organism>